<keyword evidence="2" id="KW-0812">Transmembrane</keyword>
<keyword evidence="1" id="KW-0862">Zinc</keyword>
<evidence type="ECO:0000259" key="3">
    <source>
        <dbReference type="PROSITE" id="PS50089"/>
    </source>
</evidence>
<feature type="transmembrane region" description="Helical" evidence="2">
    <location>
        <begin position="18"/>
        <end position="41"/>
    </location>
</feature>
<keyword evidence="2" id="KW-0472">Membrane</keyword>
<organism evidence="4">
    <name type="scientific">Anthurium amnicola</name>
    <dbReference type="NCBI Taxonomy" id="1678845"/>
    <lineage>
        <taxon>Eukaryota</taxon>
        <taxon>Viridiplantae</taxon>
        <taxon>Streptophyta</taxon>
        <taxon>Embryophyta</taxon>
        <taxon>Tracheophyta</taxon>
        <taxon>Spermatophyta</taxon>
        <taxon>Magnoliopsida</taxon>
        <taxon>Liliopsida</taxon>
        <taxon>Araceae</taxon>
        <taxon>Pothoideae</taxon>
        <taxon>Potheae</taxon>
        <taxon>Anthurium</taxon>
    </lineage>
</organism>
<proteinExistence type="predicted"/>
<feature type="non-terminal residue" evidence="4">
    <location>
        <position position="1"/>
    </location>
</feature>
<keyword evidence="1" id="KW-0863">Zinc-finger</keyword>
<dbReference type="InterPro" id="IPR001841">
    <property type="entry name" value="Znf_RING"/>
</dbReference>
<feature type="domain" description="RING-type" evidence="3">
    <location>
        <begin position="97"/>
        <end position="139"/>
    </location>
</feature>
<evidence type="ECO:0000256" key="2">
    <source>
        <dbReference type="SAM" id="Phobius"/>
    </source>
</evidence>
<dbReference type="InterPro" id="IPR013083">
    <property type="entry name" value="Znf_RING/FYVE/PHD"/>
</dbReference>
<dbReference type="Gene3D" id="3.30.40.10">
    <property type="entry name" value="Zinc/RING finger domain, C3HC4 (zinc finger)"/>
    <property type="match status" value="1"/>
</dbReference>
<dbReference type="PANTHER" id="PTHR45676:SF175">
    <property type="entry name" value="RING-TYPE E3 UBIQUITIN TRANSFERASE"/>
    <property type="match status" value="1"/>
</dbReference>
<keyword evidence="2" id="KW-1133">Transmembrane helix</keyword>
<dbReference type="AlphaFoldDB" id="A0A1D1Z7K7"/>
<dbReference type="SUPFAM" id="SSF57850">
    <property type="entry name" value="RING/U-box"/>
    <property type="match status" value="1"/>
</dbReference>
<dbReference type="GO" id="GO:0016567">
    <property type="term" value="P:protein ubiquitination"/>
    <property type="evidence" value="ECO:0007669"/>
    <property type="project" value="UniProtKB-UniPathway"/>
</dbReference>
<evidence type="ECO:0000313" key="4">
    <source>
        <dbReference type="EMBL" id="JAT62839.1"/>
    </source>
</evidence>
<accession>A0A1D1Z7K7</accession>
<dbReference type="PROSITE" id="PS50089">
    <property type="entry name" value="ZF_RING_2"/>
    <property type="match status" value="1"/>
</dbReference>
<dbReference type="SMART" id="SM00184">
    <property type="entry name" value="RING"/>
    <property type="match status" value="1"/>
</dbReference>
<sequence>CVCVCVMEDGPSDAMSPFFPFFAILLGIVSATVLHIIYHCIVVSWCNPRRHPEVPLAVPPDEGSASRAEVSTSRPMPPMFTYVKEGEGMESWDESTCPVCLSEFKDGEQIRLLPECMHYYHVHCIDAWLRSQSSCPVCRTSTTATQLRWPVSSAPALDG</sequence>
<keyword evidence="1" id="KW-0479">Metal-binding</keyword>
<protein>
    <submittedName>
        <fullName evidence="4">RING-H2 finger protein ATL1</fullName>
    </submittedName>
</protein>
<evidence type="ECO:0000256" key="1">
    <source>
        <dbReference type="PROSITE-ProRule" id="PRU00175"/>
    </source>
</evidence>
<gene>
    <name evidence="4" type="primary">ATL1_1</name>
    <name evidence="4" type="ORF">g.64330</name>
</gene>
<dbReference type="UniPathway" id="UPA00143"/>
<reference evidence="4" key="1">
    <citation type="submission" date="2015-07" db="EMBL/GenBank/DDBJ databases">
        <title>Transcriptome Assembly of Anthurium amnicola.</title>
        <authorList>
            <person name="Suzuki J."/>
        </authorList>
    </citation>
    <scope>NUCLEOTIDE SEQUENCE</scope>
</reference>
<dbReference type="Pfam" id="PF13639">
    <property type="entry name" value="zf-RING_2"/>
    <property type="match status" value="1"/>
</dbReference>
<dbReference type="PANTHER" id="PTHR45676">
    <property type="entry name" value="RING-H2 FINGER PROTEIN ATL51-RELATED"/>
    <property type="match status" value="1"/>
</dbReference>
<dbReference type="GO" id="GO:0008270">
    <property type="term" value="F:zinc ion binding"/>
    <property type="evidence" value="ECO:0007669"/>
    <property type="project" value="UniProtKB-KW"/>
</dbReference>
<dbReference type="EMBL" id="GDJX01005097">
    <property type="protein sequence ID" value="JAT62839.1"/>
    <property type="molecule type" value="Transcribed_RNA"/>
</dbReference>
<name>A0A1D1Z7K7_9ARAE</name>